<name>A0A2H1JL63_9MICO</name>
<organism evidence="1 2">
    <name type="scientific">Brevibacterium casei CIP 102111</name>
    <dbReference type="NCBI Taxonomy" id="1255625"/>
    <lineage>
        <taxon>Bacteria</taxon>
        <taxon>Bacillati</taxon>
        <taxon>Actinomycetota</taxon>
        <taxon>Actinomycetes</taxon>
        <taxon>Micrococcales</taxon>
        <taxon>Brevibacteriaceae</taxon>
        <taxon>Brevibacterium</taxon>
    </lineage>
</organism>
<gene>
    <name evidence="1" type="ORF">BC102111_02398</name>
</gene>
<keyword evidence="1" id="KW-0413">Isomerase</keyword>
<dbReference type="RefSeq" id="WP_257957716.1">
    <property type="nucleotide sequence ID" value="NZ_FXZC01000004.1"/>
</dbReference>
<reference evidence="1 2" key="1">
    <citation type="submission" date="2017-03" db="EMBL/GenBank/DDBJ databases">
        <authorList>
            <person name="Afonso C.L."/>
            <person name="Miller P.J."/>
            <person name="Scott M.A."/>
            <person name="Spackman E."/>
            <person name="Goraichik I."/>
            <person name="Dimitrov K.M."/>
            <person name="Suarez D.L."/>
            <person name="Swayne D.E."/>
        </authorList>
    </citation>
    <scope>NUCLEOTIDE SEQUENCE [LARGE SCALE GENOMIC DNA]</scope>
    <source>
        <strain evidence="1 2">CIP 102111</strain>
    </source>
</reference>
<dbReference type="InterPro" id="IPR011013">
    <property type="entry name" value="Gal_mutarotase_sf_dom"/>
</dbReference>
<dbReference type="Pfam" id="PF01263">
    <property type="entry name" value="Aldose_epim"/>
    <property type="match status" value="1"/>
</dbReference>
<dbReference type="GO" id="GO:0033499">
    <property type="term" value="P:galactose catabolic process via UDP-galactose, Leloir pathway"/>
    <property type="evidence" value="ECO:0007669"/>
    <property type="project" value="TreeGrafter"/>
</dbReference>
<protein>
    <submittedName>
        <fullName evidence="1">Aldose 1-epimerase</fullName>
        <ecNumber evidence="1">5.1.3.3</ecNumber>
    </submittedName>
</protein>
<dbReference type="GO" id="GO:0006006">
    <property type="term" value="P:glucose metabolic process"/>
    <property type="evidence" value="ECO:0007669"/>
    <property type="project" value="TreeGrafter"/>
</dbReference>
<dbReference type="AlphaFoldDB" id="A0A2H1JL63"/>
<dbReference type="Proteomes" id="UP000234333">
    <property type="component" value="Unassembled WGS sequence"/>
</dbReference>
<dbReference type="InterPro" id="IPR014718">
    <property type="entry name" value="GH-type_carb-bd"/>
</dbReference>
<dbReference type="InterPro" id="IPR037480">
    <property type="entry name" value="YihR-like"/>
</dbReference>
<dbReference type="SUPFAM" id="SSF74650">
    <property type="entry name" value="Galactose mutarotase-like"/>
    <property type="match status" value="1"/>
</dbReference>
<sequence length="300" mass="32191">MGGGYSAEIASVGATLRSLSYHGRHLTSSFEADEVRPASLGTCLLPWPNRIADGKYEFGGCAEQLPITELSRGNAIHGLAGWLDWEVLEVDIDRVKLAVRIAAQPGYPHTLEATAEFAVDHTGLQWTVAAANVGSTAAPYGIATHPYLVLPTGRPDDWELHVPASSVLDVDEERKLPRGLHSVADFRDGAFDFTSPRQIGSAVIDHAMTDIKAENGIAAVRLGAEGAAGVSLRWDPQVLPWVQIFTGDLPNDPGRDRRAVAVEAMTCPPDAFNSGTDLIVLESGQEHRATWHISATGEED</sequence>
<dbReference type="PANTHER" id="PTHR10091">
    <property type="entry name" value="ALDOSE-1-EPIMERASE"/>
    <property type="match status" value="1"/>
</dbReference>
<dbReference type="GO" id="GO:0030246">
    <property type="term" value="F:carbohydrate binding"/>
    <property type="evidence" value="ECO:0007669"/>
    <property type="project" value="InterPro"/>
</dbReference>
<dbReference type="PANTHER" id="PTHR10091:SF0">
    <property type="entry name" value="GALACTOSE MUTAROTASE"/>
    <property type="match status" value="1"/>
</dbReference>
<dbReference type="InterPro" id="IPR008183">
    <property type="entry name" value="Aldose_1/G6P_1-epimerase"/>
</dbReference>
<proteinExistence type="predicted"/>
<dbReference type="GO" id="GO:0004034">
    <property type="term" value="F:aldose 1-epimerase activity"/>
    <property type="evidence" value="ECO:0007669"/>
    <property type="project" value="UniProtKB-EC"/>
</dbReference>
<dbReference type="CDD" id="cd09022">
    <property type="entry name" value="Aldose_epim_Ec_YihR"/>
    <property type="match status" value="1"/>
</dbReference>
<dbReference type="EC" id="5.1.3.3" evidence="1"/>
<evidence type="ECO:0000313" key="1">
    <source>
        <dbReference type="EMBL" id="SMX88230.1"/>
    </source>
</evidence>
<dbReference type="EMBL" id="FXZC01000004">
    <property type="protein sequence ID" value="SMX88230.1"/>
    <property type="molecule type" value="Genomic_DNA"/>
</dbReference>
<accession>A0A2H1JL63</accession>
<dbReference type="Gene3D" id="2.70.98.10">
    <property type="match status" value="1"/>
</dbReference>
<evidence type="ECO:0000313" key="2">
    <source>
        <dbReference type="Proteomes" id="UP000234333"/>
    </source>
</evidence>